<dbReference type="Gene3D" id="3.40.190.10">
    <property type="entry name" value="Periplasmic binding protein-like II"/>
    <property type="match status" value="2"/>
</dbReference>
<sequence length="410" mass="46875">MKLRILGFLIILSMVFNIGCSKKVEEDISNKTWDEILKLANGTKVTFYGWGGDENINRWLDNVVAKELKEKYNITLERVPMLPDEYLPKLLNEKQAGTKGTIDIVWINGENFYNAKKQGLLYGPFTDKLPNFNKYINKNSPDVKYDFGYPIEGYEAPYGKAQMVFIGDTAKLDYLPRNHLELLELAKKYKGKITYPDVSDFTGSAFVRNIIYDIVGYEKFINLEPDKEKVRKTIQPALDYLLELKPYLWREGKTYPSTLAQLDNMFADGEVYITMNYTPFHVVTKIKEGSFPKTAKSFIFDKGTIGNTHFLAIPFNAPNKAGALVVINHILSPQIQASKYNPEVWGDLPVIEPDLLNDKEKELFKNVDLGEGVIPQDMLLKHRVPEMRADLIPIIESLWREVVLGNGKNN</sequence>
<evidence type="ECO:0000313" key="1">
    <source>
        <dbReference type="EMBL" id="SEF59015.1"/>
    </source>
</evidence>
<dbReference type="Proteomes" id="UP000242850">
    <property type="component" value="Unassembled WGS sequence"/>
</dbReference>
<dbReference type="PIRSF" id="PIRSF029172">
    <property type="entry name" value="UCP029172_ABC_sbc_YnjB"/>
    <property type="match status" value="1"/>
</dbReference>
<accession>A0A1H5T868</accession>
<keyword evidence="2" id="KW-1185">Reference proteome</keyword>
<evidence type="ECO:0000313" key="2">
    <source>
        <dbReference type="Proteomes" id="UP000242850"/>
    </source>
</evidence>
<dbReference type="InterPro" id="IPR006059">
    <property type="entry name" value="SBP"/>
</dbReference>
<dbReference type="RefSeq" id="WP_103895565.1">
    <property type="nucleotide sequence ID" value="NZ_FNUK01000005.1"/>
</dbReference>
<dbReference type="NCBIfam" id="NF008633">
    <property type="entry name" value="PRK11622.1"/>
    <property type="match status" value="1"/>
</dbReference>
<dbReference type="AlphaFoldDB" id="A0A1H5T868"/>
<name>A0A1H5T868_9CLOT</name>
<protein>
    <submittedName>
        <fullName evidence="1">Putative spermidine/putrescine transport system substrate-binding protein</fullName>
    </submittedName>
</protein>
<gene>
    <name evidence="1" type="ORF">SAMN05660865_00558</name>
</gene>
<dbReference type="InterPro" id="IPR027020">
    <property type="entry name" value="YnjB"/>
</dbReference>
<dbReference type="SUPFAM" id="SSF53850">
    <property type="entry name" value="Periplasmic binding protein-like II"/>
    <property type="match status" value="1"/>
</dbReference>
<proteinExistence type="predicted"/>
<organism evidence="1 2">
    <name type="scientific">Caloramator fervidus</name>
    <dbReference type="NCBI Taxonomy" id="29344"/>
    <lineage>
        <taxon>Bacteria</taxon>
        <taxon>Bacillati</taxon>
        <taxon>Bacillota</taxon>
        <taxon>Clostridia</taxon>
        <taxon>Eubacteriales</taxon>
        <taxon>Clostridiaceae</taxon>
        <taxon>Caloramator</taxon>
    </lineage>
</organism>
<dbReference type="EMBL" id="FNUK01000005">
    <property type="protein sequence ID" value="SEF59015.1"/>
    <property type="molecule type" value="Genomic_DNA"/>
</dbReference>
<dbReference type="Pfam" id="PF13416">
    <property type="entry name" value="SBP_bac_8"/>
    <property type="match status" value="1"/>
</dbReference>
<reference evidence="2" key="1">
    <citation type="submission" date="2016-10" db="EMBL/GenBank/DDBJ databases">
        <authorList>
            <person name="Varghese N."/>
            <person name="Submissions S."/>
        </authorList>
    </citation>
    <scope>NUCLEOTIDE SEQUENCE [LARGE SCALE GENOMIC DNA]</scope>
    <source>
        <strain evidence="2">DSM 5463</strain>
    </source>
</reference>
<dbReference type="PANTHER" id="PTHR42779">
    <property type="entry name" value="PROTEIN YNJB"/>
    <property type="match status" value="1"/>
</dbReference>
<dbReference type="OrthoDB" id="3239593at2"/>
<dbReference type="PANTHER" id="PTHR42779:SF1">
    <property type="entry name" value="PROTEIN YNJB"/>
    <property type="match status" value="1"/>
</dbReference>